<dbReference type="SUPFAM" id="SSF48452">
    <property type="entry name" value="TPR-like"/>
    <property type="match status" value="2"/>
</dbReference>
<feature type="domain" description="CHAT" evidence="2">
    <location>
        <begin position="582"/>
        <end position="834"/>
    </location>
</feature>
<feature type="repeat" description="TPR" evidence="1">
    <location>
        <begin position="165"/>
        <end position="198"/>
    </location>
</feature>
<protein>
    <submittedName>
        <fullName evidence="3">Tetratricopeptide repeat protein</fullName>
    </submittedName>
</protein>
<dbReference type="InterPro" id="IPR024983">
    <property type="entry name" value="CHAT_dom"/>
</dbReference>
<dbReference type="Pfam" id="PF13181">
    <property type="entry name" value="TPR_8"/>
    <property type="match status" value="1"/>
</dbReference>
<dbReference type="InterPro" id="IPR019734">
    <property type="entry name" value="TPR_rpt"/>
</dbReference>
<evidence type="ECO:0000256" key="1">
    <source>
        <dbReference type="PROSITE-ProRule" id="PRU00339"/>
    </source>
</evidence>
<gene>
    <name evidence="3" type="ORF">Q2T42_19825</name>
</gene>
<accession>A0AA97AUA6</accession>
<reference evidence="3" key="2">
    <citation type="submission" date="2023-07" db="EMBL/GenBank/DDBJ databases">
        <authorList>
            <person name="Bai X.-H."/>
            <person name="Wang H.-H."/>
            <person name="Wang J."/>
            <person name="Ma M.-Y."/>
            <person name="Hu H.-H."/>
            <person name="Song Z.-L."/>
            <person name="Ma H.-G."/>
            <person name="Fan Y."/>
            <person name="Du C.-Y."/>
            <person name="Xu J.-C."/>
        </authorList>
    </citation>
    <scope>NUCLEOTIDE SEQUENCE</scope>
    <source>
        <strain evidence="3">CZ1</strain>
    </source>
</reference>
<dbReference type="EMBL" id="CP130144">
    <property type="protein sequence ID" value="WNZ44081.1"/>
    <property type="molecule type" value="Genomic_DNA"/>
</dbReference>
<dbReference type="PANTHER" id="PTHR10098">
    <property type="entry name" value="RAPSYN-RELATED"/>
    <property type="match status" value="1"/>
</dbReference>
<organism evidence="3">
    <name type="scientific">Leptolyngbya boryana CZ1</name>
    <dbReference type="NCBI Taxonomy" id="3060204"/>
    <lineage>
        <taxon>Bacteria</taxon>
        <taxon>Bacillati</taxon>
        <taxon>Cyanobacteriota</taxon>
        <taxon>Cyanophyceae</taxon>
        <taxon>Leptolyngbyales</taxon>
        <taxon>Leptolyngbyaceae</taxon>
        <taxon>Leptolyngbya group</taxon>
        <taxon>Leptolyngbya</taxon>
    </lineage>
</organism>
<feature type="repeat" description="TPR" evidence="1">
    <location>
        <begin position="245"/>
        <end position="278"/>
    </location>
</feature>
<dbReference type="Gene3D" id="1.25.40.10">
    <property type="entry name" value="Tetratricopeptide repeat domain"/>
    <property type="match status" value="2"/>
</dbReference>
<dbReference type="AlphaFoldDB" id="A0AA97AUA6"/>
<dbReference type="PROSITE" id="PS50005">
    <property type="entry name" value="TPR"/>
    <property type="match status" value="3"/>
</dbReference>
<dbReference type="Pfam" id="PF12770">
    <property type="entry name" value="CHAT"/>
    <property type="match status" value="1"/>
</dbReference>
<evidence type="ECO:0000259" key="2">
    <source>
        <dbReference type="Pfam" id="PF12770"/>
    </source>
</evidence>
<sequence length="836" mass="92579">MRKLNYAGRSIALLGLAGWMVIAPLVELLGVAQTVVQNGQNIDAAIAEGDRLFREGSAESLRKAIVAFERALQLSRTAKALDKQALSAVFLGRIYSNLGEQQKALKYYNQSLPLYRAVEDRDGEATTLNNIGIVYDALGEQQKALEYYNQSLPQWRVVGDRRGEAMTLNNIGKVYFDLREQQKALEYYNQSLLLSHAVGDRSGEARTLTNIGGVYSALGEQQKALEYLNQALPQWRAVGDRGGEATTLNHMGSVYYTLGEQQKALEYLNQALPLYRVVGDRGGEARTLNNIGFVYSSALGEQQKGLDYYNQALPLYRVVGDRGGEAGTLNNVAFLLADQKQPELAIALYKQSVNVYESIRQDNQKLPKELRESYAKSISYTYQGLADLLIKQGRLPEAQAVLELLKLKELNTYTRNARTPNTGIRFTDAEQKALTEFLLQYGTAANFDQQISQCEETNCTTLKQLRSQRDQVNIAIRKMLDRLRITLKDQVIDISKLNTEEFNQAARNIVNAQPGTVLIYPIVTETKIQFLLAFKAGAGDEAAVTLRAIDGANIKSEDLFNTTQQLRQALADPTSDLKTLQAKSQQLYTWLIQPLEAELQTAKHLVFVSDRATRHIPLAALYDGKDYLINKPYTLTTILAAKTTDAKTPQPKTPNVLAVGATQFKTAPALEYVASEISAIVQTPQTQQGIFPGLPYLNAQFTFDNLKDSLNGHNILHIATHGKLDPFNIDNSYLLTSSGEKIDKDKISLLQDYGLGSVHLVVLSACDTGTGGKTTEGLEVAGMSHYFMQSGAKSVIASLWQVNDPATALFMQQFYQHLKAGKTKAQAIQQVQTDFI</sequence>
<keyword evidence="1" id="KW-0802">TPR repeat</keyword>
<reference evidence="3" key="1">
    <citation type="journal article" date="2023" name="Plants (Basel)">
        <title>Genomic Analysis of Leptolyngbya boryana CZ1 Reveals Efficient Carbon Fixation Modules.</title>
        <authorList>
            <person name="Bai X."/>
            <person name="Wang H."/>
            <person name="Cheng W."/>
            <person name="Wang J."/>
            <person name="Ma M."/>
            <person name="Hu H."/>
            <person name="Song Z."/>
            <person name="Ma H."/>
            <person name="Fan Y."/>
            <person name="Du C."/>
            <person name="Xu J."/>
        </authorList>
    </citation>
    <scope>NUCLEOTIDE SEQUENCE</scope>
    <source>
        <strain evidence="3">CZ1</strain>
    </source>
</reference>
<dbReference type="SMART" id="SM00028">
    <property type="entry name" value="TPR"/>
    <property type="match status" value="7"/>
</dbReference>
<dbReference type="RefSeq" id="WP_316426268.1">
    <property type="nucleotide sequence ID" value="NZ_CP130144.1"/>
</dbReference>
<evidence type="ECO:0000313" key="3">
    <source>
        <dbReference type="EMBL" id="WNZ44081.1"/>
    </source>
</evidence>
<dbReference type="Pfam" id="PF13424">
    <property type="entry name" value="TPR_12"/>
    <property type="match status" value="3"/>
</dbReference>
<proteinExistence type="predicted"/>
<dbReference type="InterPro" id="IPR011990">
    <property type="entry name" value="TPR-like_helical_dom_sf"/>
</dbReference>
<dbReference type="PANTHER" id="PTHR10098:SF108">
    <property type="entry name" value="TETRATRICOPEPTIDE REPEAT PROTEIN 28"/>
    <property type="match status" value="1"/>
</dbReference>
<feature type="repeat" description="TPR" evidence="1">
    <location>
        <begin position="85"/>
        <end position="118"/>
    </location>
</feature>
<name>A0AA97AUA6_LEPBY</name>